<dbReference type="PROSITE" id="PS50268">
    <property type="entry name" value="CADHERIN_2"/>
    <property type="match status" value="1"/>
</dbReference>
<dbReference type="RefSeq" id="WP_248993906.1">
    <property type="nucleotide sequence ID" value="NZ_JAKIKP010000001.1"/>
</dbReference>
<dbReference type="SUPFAM" id="SSF49313">
    <property type="entry name" value="Cadherin-like"/>
    <property type="match status" value="1"/>
</dbReference>
<dbReference type="GO" id="GO:0006508">
    <property type="term" value="P:proteolysis"/>
    <property type="evidence" value="ECO:0007669"/>
    <property type="project" value="UniProtKB-KW"/>
</dbReference>
<organism evidence="8 9">
    <name type="scientific">Shewanella gaetbuli</name>
    <dbReference type="NCBI Taxonomy" id="220752"/>
    <lineage>
        <taxon>Bacteria</taxon>
        <taxon>Pseudomonadati</taxon>
        <taxon>Pseudomonadota</taxon>
        <taxon>Gammaproteobacteria</taxon>
        <taxon>Alteromonadales</taxon>
        <taxon>Shewanellaceae</taxon>
        <taxon>Shewanella</taxon>
    </lineage>
</organism>
<dbReference type="Gene3D" id="2.60.40.60">
    <property type="entry name" value="Cadherins"/>
    <property type="match status" value="1"/>
</dbReference>
<feature type="signal peptide" evidence="6">
    <location>
        <begin position="1"/>
        <end position="23"/>
    </location>
</feature>
<dbReference type="SMART" id="SM00112">
    <property type="entry name" value="CA"/>
    <property type="match status" value="1"/>
</dbReference>
<name>A0A9X2CK26_9GAMM</name>
<evidence type="ECO:0000256" key="5">
    <source>
        <dbReference type="PROSITE-ProRule" id="PRU01240"/>
    </source>
</evidence>
<sequence length="1259" mass="136513">MNFKKCTIAMCVTSALISGAVLASTQTESTLVAFGQTQSIERTPYTFYLEQQTDLSNTNRALLQKEVEQIKQAQKAFFEQVNQIDGGNAKLISSSQLLANIVTIEVNPQNLAAIRALPGVKNVFHADRSSVVPTNQNISLENAQTNAAIASAEEIELMQPYTGSETAGAGVSVAIISTGIDYTLPIFGGSGVYGDDSDPEVPPAKGSYLDALANGAIEYDGFPTSVVVGGMDFKGENFGKDTNPIDQNYTYESWNGWEYPTGLGTELASVVHQLAPGAELHALKVYNVSPTYGSGPFVNTIIDALEYALDPNEDGDFSDHLDVVLMEASGAGAFFDIDGNAGVTPLQLLLEKVSAMGVTVVTHAGEYGEYSLRGEAQSKHRGWISIEGSPTSVMTVGAVEQNDNGDLAVPTWGVMGPVRGSLALKPEVVTHSDEQSVVKISNADETASKTGTRSGALVAAARMAAAAAVVKSHYPSFGPAEIKALLANTAVNEGIYRDDGMTMAEILSVGHGVENVDAAVSSPLIMWESESYQPYIQFGMHEVDKVKVIHKQVTIRNLSDTAQTYAVEFIQNGEKAAHEALMVNLPETVSVPANSTVKVPVSITIDGTKLPKWPLMMTADHTDANLTSTELNGFIKLTADDKPALNLGWMVKARNNTTITKRPQAMEFPKRLGWNPDLGMTEYVQLDWGQALYPSESEFGFSGYFSLVSSFVNNSQTETTFQAFPLLIHNPNEPTELEDVKGHKIRAVGATMLDDAMCTVTGKKISVAVNFFQPAQMAIANYADKIGSRLFFYDLFHEYIVKDNEWDKSFRGGSIWNDADIINQPFVELNDEGQPVTYVIDYNVEYDWTNPGARYKQASVPTYFANNGRNVVSQVCVEDLFHHELDSVEDFDQNLGFHIETDRHAGKKPGEPITQFNPVKGGYYGQIESCYFDWMTGEEVCSLSPDDRTVQVGFAAKEEGETYEDVAVKDFSRKFTAQPGEEIYIASVTAPEMFSLDGNSAPKGFMVMSSNDDFFEIGFNQYLDLDGSIIAKVADNQEFEIAENAQFQDVVGKIELDTQGFFSYGPTSYEEFELMIVNSLPGTPFAINQATGELYVQNPEALDFENQTEYKVKIQTKKGQNVGLAATVVVRVTDINDIMPEVNPDVAAKLSVPTLSFTEGGSATFGLNITGLFIEREGNPLSYSLSGDGFSSLALNGMNVVGTVAQAGSHTLTITASDGEHEVSHSVQVEAEATEKDSGGSLGWLSLILAGFIGLRRRS</sequence>
<keyword evidence="6" id="KW-0732">Signal</keyword>
<dbReference type="PANTHER" id="PTHR43806">
    <property type="entry name" value="PEPTIDASE S8"/>
    <property type="match status" value="1"/>
</dbReference>
<dbReference type="PANTHER" id="PTHR43806:SF11">
    <property type="entry name" value="CEREVISIN-RELATED"/>
    <property type="match status" value="1"/>
</dbReference>
<evidence type="ECO:0000313" key="9">
    <source>
        <dbReference type="Proteomes" id="UP001139333"/>
    </source>
</evidence>
<dbReference type="InterPro" id="IPR020008">
    <property type="entry name" value="GlyGly_CTERM"/>
</dbReference>
<comment type="caution">
    <text evidence="5">Lacks conserved residue(s) required for the propagation of feature annotation.</text>
</comment>
<keyword evidence="4" id="KW-0720">Serine protease</keyword>
<dbReference type="Gene3D" id="3.40.50.200">
    <property type="entry name" value="Peptidase S8/S53 domain"/>
    <property type="match status" value="1"/>
</dbReference>
<proteinExistence type="inferred from homology"/>
<feature type="chain" id="PRO_5040996512" evidence="6">
    <location>
        <begin position="24"/>
        <end position="1259"/>
    </location>
</feature>
<comment type="similarity">
    <text evidence="1 5">Belongs to the peptidase S8 family.</text>
</comment>
<dbReference type="GO" id="GO:0007156">
    <property type="term" value="P:homophilic cell adhesion via plasma membrane adhesion molecules"/>
    <property type="evidence" value="ECO:0007669"/>
    <property type="project" value="InterPro"/>
</dbReference>
<reference evidence="8" key="1">
    <citation type="submission" date="2022-01" db="EMBL/GenBank/DDBJ databases">
        <title>Whole genome-based taxonomy of the Shewanellaceae.</title>
        <authorList>
            <person name="Martin-Rodriguez A.J."/>
        </authorList>
    </citation>
    <scope>NUCLEOTIDE SEQUENCE</scope>
    <source>
        <strain evidence="8">DSM 16422</strain>
    </source>
</reference>
<dbReference type="InterPro" id="IPR002126">
    <property type="entry name" value="Cadherin-like_dom"/>
</dbReference>
<accession>A0A9X2CK26</accession>
<keyword evidence="3" id="KW-0378">Hydrolase</keyword>
<dbReference type="InterPro" id="IPR015919">
    <property type="entry name" value="Cadherin-like_sf"/>
</dbReference>
<dbReference type="SUPFAM" id="SSF52743">
    <property type="entry name" value="Subtilisin-like"/>
    <property type="match status" value="1"/>
</dbReference>
<evidence type="ECO:0000256" key="2">
    <source>
        <dbReference type="ARBA" id="ARBA00022670"/>
    </source>
</evidence>
<keyword evidence="9" id="KW-1185">Reference proteome</keyword>
<dbReference type="GO" id="GO:0005509">
    <property type="term" value="F:calcium ion binding"/>
    <property type="evidence" value="ECO:0007669"/>
    <property type="project" value="InterPro"/>
</dbReference>
<dbReference type="AlphaFoldDB" id="A0A9X2CK26"/>
<evidence type="ECO:0000313" key="8">
    <source>
        <dbReference type="EMBL" id="MCL1141215.1"/>
    </source>
</evidence>
<dbReference type="PROSITE" id="PS51892">
    <property type="entry name" value="SUBTILASE"/>
    <property type="match status" value="1"/>
</dbReference>
<dbReference type="Pfam" id="PF00082">
    <property type="entry name" value="Peptidase_S8"/>
    <property type="match status" value="1"/>
</dbReference>
<evidence type="ECO:0000256" key="6">
    <source>
        <dbReference type="SAM" id="SignalP"/>
    </source>
</evidence>
<evidence type="ECO:0000256" key="4">
    <source>
        <dbReference type="ARBA" id="ARBA00022825"/>
    </source>
</evidence>
<dbReference type="GO" id="GO:0016020">
    <property type="term" value="C:membrane"/>
    <property type="evidence" value="ECO:0007669"/>
    <property type="project" value="InterPro"/>
</dbReference>
<feature type="domain" description="Cadherin" evidence="7">
    <location>
        <begin position="1033"/>
        <end position="1142"/>
    </location>
</feature>
<dbReference type="InterPro" id="IPR036852">
    <property type="entry name" value="Peptidase_S8/S53_dom_sf"/>
</dbReference>
<dbReference type="CDD" id="cd11304">
    <property type="entry name" value="Cadherin_repeat"/>
    <property type="match status" value="1"/>
</dbReference>
<keyword evidence="2" id="KW-0645">Protease</keyword>
<gene>
    <name evidence="8" type="ORF">L2672_00670</name>
</gene>
<dbReference type="InterPro" id="IPR050131">
    <property type="entry name" value="Peptidase_S8_subtilisin-like"/>
</dbReference>
<dbReference type="GO" id="GO:0004252">
    <property type="term" value="F:serine-type endopeptidase activity"/>
    <property type="evidence" value="ECO:0007669"/>
    <property type="project" value="InterPro"/>
</dbReference>
<evidence type="ECO:0000256" key="1">
    <source>
        <dbReference type="ARBA" id="ARBA00011073"/>
    </source>
</evidence>
<dbReference type="EMBL" id="JAKIKP010000001">
    <property type="protein sequence ID" value="MCL1141215.1"/>
    <property type="molecule type" value="Genomic_DNA"/>
</dbReference>
<dbReference type="Proteomes" id="UP001139333">
    <property type="component" value="Unassembled WGS sequence"/>
</dbReference>
<evidence type="ECO:0000256" key="3">
    <source>
        <dbReference type="ARBA" id="ARBA00022801"/>
    </source>
</evidence>
<evidence type="ECO:0000259" key="7">
    <source>
        <dbReference type="PROSITE" id="PS50268"/>
    </source>
</evidence>
<comment type="caution">
    <text evidence="8">The sequence shown here is derived from an EMBL/GenBank/DDBJ whole genome shotgun (WGS) entry which is preliminary data.</text>
</comment>
<dbReference type="NCBIfam" id="TIGR03501">
    <property type="entry name" value="GlyGly_CTERM"/>
    <property type="match status" value="1"/>
</dbReference>
<dbReference type="InterPro" id="IPR000209">
    <property type="entry name" value="Peptidase_S8/S53_dom"/>
</dbReference>
<protein>
    <submittedName>
        <fullName evidence="8">S8 family serine peptidase</fullName>
    </submittedName>
</protein>